<feature type="domain" description="Lantibiotic dehydratase N-terminal" evidence="2">
    <location>
        <begin position="51"/>
        <end position="745"/>
    </location>
</feature>
<dbReference type="InterPro" id="IPR023809">
    <property type="entry name" value="Thiopep_bacteriocin_synth_dom"/>
</dbReference>
<dbReference type="InterPro" id="IPR006827">
    <property type="entry name" value="Lant_deHydtase_N"/>
</dbReference>
<feature type="domain" description="Thiopeptide-type bacteriocin biosynthesis" evidence="3">
    <location>
        <begin position="820"/>
        <end position="1060"/>
    </location>
</feature>
<sequence>MSDDHVAFQAEPVGMLRVPLLSRAGAVGTYADVDPRDPDQVRRYVDGLAADEGVAEALAVSSPSLSRSVEAVRGEVPLKPKALRKLALSATRYVLRAASRATPFGLLAGVAPVAFAEDCRVRMGSAHRKAVRPDSAWLFGLIRGWEGDFAVVRKLRVVTNDLGCRRGQRWVLPFASQPEESDGDGSDGGTGAGGAGAMRAEEVSVRFTAAVRTALHAAEHPRTVEDVLAVLDRAYPKVPAAAKEKLLLGLVRQDFLLTELRPPLSETDPLRHVVDTLKHAGESDKARELAALADLHQDYAAQPIGTGGAALRRKAVDAANALHSEDPSLHVDMRLDADVTLPYEVLRETERAAAALWRAAPDSVQPPHLREYHGAFVERYGTDQAVPLRDVLDPQAGIGPPAGYLHPRSERRTPERAEPSARDRARDSVLTELALAALASGDREISLDEGVLEWLGGRGPSVSSGPSGTGGPSGAGGPSGGDRAAVPGALEVCAHLTAPSQEALGRGDFALVVSPGTGSFSPGSLLGRFAYLLDDQDVVGDLARRSAEGPGNADRTAGGGAVSAGLEFAPPLARSVNVARVGSFWPERIAVGCFADRSLPAVRGLGDLALVADLDRLYVVDARTGQEISAQFPSMLDLRGGAPAAVRLVLEVSRAGREARPVWMWGAAGSFPWLPRVRYGRTVLAPARWRFSDPALTDSSVDDAEWARRLATWRERWHVPDRVAVGVGDRRTELDLTAPLHRMLLRRELARHEDLLAYETPEDAGAGAGWLTNESGAFTSELVLPLFPTARAQKTPAAPRPRRRVFPSVAAPAPRHDREWLYGKLYASVNCHNQILTEHLPRLLAELPRGVDRWFFIRYADTDGAQLRLRFHGEPSVLHPELTPVFLDWVDQLRSVRLAGAFVLDGYEPEAARYGGTEAMAAAERVFHRDSVAVLEQLRLQTAGSTTVEPPVLAAANYLDMVRRFHGGDWPGFHLATPRDDEHHAYFREHRAAALPLLGNDVMAAAFRAGAAEVTVACEARAAALREYAAHTTRASAVWSVLHMHHNRLIGTDRKQEQRSLAVSRGLAQVEQGRRRHLG</sequence>
<dbReference type="AlphaFoldDB" id="A0A345Y1Q3"/>
<feature type="region of interest" description="Disordered" evidence="1">
    <location>
        <begin position="457"/>
        <end position="483"/>
    </location>
</feature>
<gene>
    <name evidence="4" type="ORF">DVA86_32180</name>
</gene>
<dbReference type="Pfam" id="PF14028">
    <property type="entry name" value="Lant_dehydr_C"/>
    <property type="match status" value="1"/>
</dbReference>
<evidence type="ECO:0000259" key="2">
    <source>
        <dbReference type="Pfam" id="PF04738"/>
    </source>
</evidence>
<evidence type="ECO:0000259" key="3">
    <source>
        <dbReference type="Pfam" id="PF14028"/>
    </source>
</evidence>
<evidence type="ECO:0000256" key="1">
    <source>
        <dbReference type="SAM" id="MobiDB-lite"/>
    </source>
</evidence>
<proteinExistence type="predicted"/>
<feature type="compositionally biased region" description="Gly residues" evidence="1">
    <location>
        <begin position="467"/>
        <end position="480"/>
    </location>
</feature>
<feature type="compositionally biased region" description="Gly residues" evidence="1">
    <location>
        <begin position="186"/>
        <end position="195"/>
    </location>
</feature>
<feature type="compositionally biased region" description="Basic and acidic residues" evidence="1">
    <location>
        <begin position="407"/>
        <end position="426"/>
    </location>
</feature>
<name>A0A345Y1Q3_9ACTN</name>
<accession>A0A345Y1Q3</accession>
<keyword evidence="5" id="KW-1185">Reference proteome</keyword>
<evidence type="ECO:0000313" key="5">
    <source>
        <dbReference type="Proteomes" id="UP000254425"/>
    </source>
</evidence>
<evidence type="ECO:0000313" key="4">
    <source>
        <dbReference type="EMBL" id="AXK37819.1"/>
    </source>
</evidence>
<dbReference type="KEGG" id="sarm:DVA86_32180"/>
<feature type="region of interest" description="Disordered" evidence="1">
    <location>
        <begin position="175"/>
        <end position="195"/>
    </location>
</feature>
<protein>
    <submittedName>
        <fullName evidence="4">Lantibiotic dehydratase</fullName>
    </submittedName>
</protein>
<dbReference type="Proteomes" id="UP000254425">
    <property type="component" value="Chromosome"/>
</dbReference>
<dbReference type="NCBIfam" id="TIGR03891">
    <property type="entry name" value="thiopep_ocin"/>
    <property type="match status" value="1"/>
</dbReference>
<dbReference type="EMBL" id="CP031320">
    <property type="protein sequence ID" value="AXK37819.1"/>
    <property type="molecule type" value="Genomic_DNA"/>
</dbReference>
<reference evidence="4 5" key="1">
    <citation type="submission" date="2018-07" db="EMBL/GenBank/DDBJ databases">
        <title>Draft genome of the type strain Streptomyces armeniacus ATCC 15676.</title>
        <authorList>
            <person name="Labana P."/>
            <person name="Gosse J.T."/>
            <person name="Boddy C.N."/>
        </authorList>
    </citation>
    <scope>NUCLEOTIDE SEQUENCE [LARGE SCALE GENOMIC DNA]</scope>
    <source>
        <strain evidence="4 5">ATCC 15676</strain>
    </source>
</reference>
<dbReference type="Pfam" id="PF04738">
    <property type="entry name" value="Lant_dehydr_N"/>
    <property type="match status" value="1"/>
</dbReference>
<organism evidence="4 5">
    <name type="scientific">Streptomyces armeniacus</name>
    <dbReference type="NCBI Taxonomy" id="83291"/>
    <lineage>
        <taxon>Bacteria</taxon>
        <taxon>Bacillati</taxon>
        <taxon>Actinomycetota</taxon>
        <taxon>Actinomycetes</taxon>
        <taxon>Kitasatosporales</taxon>
        <taxon>Streptomycetaceae</taxon>
        <taxon>Streptomyces</taxon>
    </lineage>
</organism>
<feature type="region of interest" description="Disordered" evidence="1">
    <location>
        <begin position="394"/>
        <end position="426"/>
    </location>
</feature>